<evidence type="ECO:0000259" key="3">
    <source>
        <dbReference type="PROSITE" id="PS50041"/>
    </source>
</evidence>
<proteinExistence type="predicted"/>
<dbReference type="SUPFAM" id="SSF56436">
    <property type="entry name" value="C-type lectin-like"/>
    <property type="match status" value="1"/>
</dbReference>
<protein>
    <submittedName>
        <fullName evidence="4">MRC</fullName>
    </submittedName>
</protein>
<keyword evidence="5" id="KW-1185">Reference proteome</keyword>
<dbReference type="PROSITE" id="PS00615">
    <property type="entry name" value="C_TYPE_LECTIN_1"/>
    <property type="match status" value="1"/>
</dbReference>
<evidence type="ECO:0000313" key="5">
    <source>
        <dbReference type="Proteomes" id="UP000683360"/>
    </source>
</evidence>
<evidence type="ECO:0000256" key="2">
    <source>
        <dbReference type="SAM" id="Phobius"/>
    </source>
</evidence>
<dbReference type="Pfam" id="PF00059">
    <property type="entry name" value="Lectin_C"/>
    <property type="match status" value="1"/>
</dbReference>
<evidence type="ECO:0000256" key="1">
    <source>
        <dbReference type="ARBA" id="ARBA00023157"/>
    </source>
</evidence>
<dbReference type="Proteomes" id="UP000683360">
    <property type="component" value="Unassembled WGS sequence"/>
</dbReference>
<dbReference type="InterPro" id="IPR001304">
    <property type="entry name" value="C-type_lectin-like"/>
</dbReference>
<keyword evidence="2" id="KW-0472">Membrane</keyword>
<dbReference type="EMBL" id="CAJPWZ010000538">
    <property type="protein sequence ID" value="CAG2195941.1"/>
    <property type="molecule type" value="Genomic_DNA"/>
</dbReference>
<feature type="transmembrane region" description="Helical" evidence="2">
    <location>
        <begin position="57"/>
        <end position="81"/>
    </location>
</feature>
<dbReference type="InterPro" id="IPR018378">
    <property type="entry name" value="C-type_lectin_CS"/>
</dbReference>
<evidence type="ECO:0000313" key="4">
    <source>
        <dbReference type="EMBL" id="CAG2195941.1"/>
    </source>
</evidence>
<feature type="transmembrane region" description="Helical" evidence="2">
    <location>
        <begin position="93"/>
        <end position="112"/>
    </location>
</feature>
<dbReference type="Gene3D" id="3.10.100.10">
    <property type="entry name" value="Mannose-Binding Protein A, subunit A"/>
    <property type="match status" value="1"/>
</dbReference>
<dbReference type="AlphaFoldDB" id="A0A8S3QGI9"/>
<comment type="caution">
    <text evidence="4">The sequence shown here is derived from an EMBL/GenBank/DDBJ whole genome shotgun (WGS) entry which is preliminary data.</text>
</comment>
<dbReference type="OrthoDB" id="6058119at2759"/>
<gene>
    <name evidence="4" type="ORF">MEDL_10850</name>
</gene>
<dbReference type="SMART" id="SM00034">
    <property type="entry name" value="CLECT"/>
    <property type="match status" value="1"/>
</dbReference>
<name>A0A8S3QGI9_MYTED</name>
<feature type="domain" description="C-type lectin" evidence="3">
    <location>
        <begin position="202"/>
        <end position="316"/>
    </location>
</feature>
<dbReference type="CDD" id="cd00037">
    <property type="entry name" value="CLECT"/>
    <property type="match status" value="1"/>
</dbReference>
<keyword evidence="2" id="KW-0812">Transmembrane</keyword>
<accession>A0A8S3QGI9</accession>
<dbReference type="InterPro" id="IPR016187">
    <property type="entry name" value="CTDL_fold"/>
</dbReference>
<sequence>MNIDHEGDMNEQMTHMQHKEDFIYKKNNICQKSLTSSPFRIEETTSFKNRHHYSQRFAFIHWGLKLGIGTLVSSSNNIILFPLVPNQHIQTSWTMLNFCYMIVVACSIYHVSSAGKLTRQCKESYGKCGVTTDVSCNRMFGPGWVEKGKCCNSRPCCVEFQCGEIQQIPNGKNDKNWDSYWFYCNFFVVLQKTTFHFNGTTYTIPCRYLYSIDAEDHCKGQGGNLASIETEEENNYLKYVAKLIPGVSYWIGLSDRKTEGSFQWISSQQLTFTDWYQGPPIQPDDKTIYFENTWDADCVLLNQEHSYQWSDETCDQIGAYAICEFWSVLSF</sequence>
<keyword evidence="2" id="KW-1133">Transmembrane helix</keyword>
<dbReference type="PROSITE" id="PS50041">
    <property type="entry name" value="C_TYPE_LECTIN_2"/>
    <property type="match status" value="1"/>
</dbReference>
<organism evidence="4 5">
    <name type="scientific">Mytilus edulis</name>
    <name type="common">Blue mussel</name>
    <dbReference type="NCBI Taxonomy" id="6550"/>
    <lineage>
        <taxon>Eukaryota</taxon>
        <taxon>Metazoa</taxon>
        <taxon>Spiralia</taxon>
        <taxon>Lophotrochozoa</taxon>
        <taxon>Mollusca</taxon>
        <taxon>Bivalvia</taxon>
        <taxon>Autobranchia</taxon>
        <taxon>Pteriomorphia</taxon>
        <taxon>Mytilida</taxon>
        <taxon>Mytiloidea</taxon>
        <taxon>Mytilidae</taxon>
        <taxon>Mytilinae</taxon>
        <taxon>Mytilus</taxon>
    </lineage>
</organism>
<dbReference type="InterPro" id="IPR050111">
    <property type="entry name" value="C-type_lectin/snaclec_domain"/>
</dbReference>
<dbReference type="PANTHER" id="PTHR22803">
    <property type="entry name" value="MANNOSE, PHOSPHOLIPASE, LECTIN RECEPTOR RELATED"/>
    <property type="match status" value="1"/>
</dbReference>
<reference evidence="4" key="1">
    <citation type="submission" date="2021-03" db="EMBL/GenBank/DDBJ databases">
        <authorList>
            <person name="Bekaert M."/>
        </authorList>
    </citation>
    <scope>NUCLEOTIDE SEQUENCE</scope>
</reference>
<keyword evidence="1" id="KW-1015">Disulfide bond</keyword>
<dbReference type="InterPro" id="IPR016186">
    <property type="entry name" value="C-type_lectin-like/link_sf"/>
</dbReference>